<dbReference type="SMART" id="SM00530">
    <property type="entry name" value="HTH_XRE"/>
    <property type="match status" value="1"/>
</dbReference>
<reference evidence="3 4" key="1">
    <citation type="journal article" date="2016" name="Nat. Microbiol.">
        <title>The Mouse Intestinal Bacterial Collection (miBC) provides host-specific insight into cultured diversity and functional potential of the gut microbiota.</title>
        <authorList>
            <person name="Lagkouvardos I."/>
            <person name="Pukall R."/>
            <person name="Abt B."/>
            <person name="Foesel B.U."/>
            <person name="Meier-Kolthoff J.P."/>
            <person name="Kumar N."/>
            <person name="Bresciani A."/>
            <person name="Martinez I."/>
            <person name="Just S."/>
            <person name="Ziegler C."/>
            <person name="Brugiroux S."/>
            <person name="Garzetti D."/>
            <person name="Wenning M."/>
            <person name="Bui T.P."/>
            <person name="Wang J."/>
            <person name="Hugenholtz F."/>
            <person name="Plugge C.M."/>
            <person name="Peterson D.A."/>
            <person name="Hornef M.W."/>
            <person name="Baines J.F."/>
            <person name="Smidt H."/>
            <person name="Walter J."/>
            <person name="Kristiansen K."/>
            <person name="Nielsen H.B."/>
            <person name="Haller D."/>
            <person name="Overmann J."/>
            <person name="Stecher B."/>
            <person name="Clavel T."/>
        </authorList>
    </citation>
    <scope>NUCLEOTIDE SEQUENCE [LARGE SCALE GENOMIC DNA]</scope>
    <source>
        <strain evidence="3 4">DSM 28560</strain>
    </source>
</reference>
<sequence>MDNLKKLRIQRGLSQQQLADLLHTSQQSIYKYEKGIAEPNLETLKNMADYFETSIDYLAGYTSIPHKIEPVAEYALNSDEQALIGKYKKLSPRTRAIIHIIIDEYLHSS</sequence>
<organism evidence="3 4">
    <name type="scientific">Extibacter muris</name>
    <dbReference type="NCBI Taxonomy" id="1796622"/>
    <lineage>
        <taxon>Bacteria</taxon>
        <taxon>Bacillati</taxon>
        <taxon>Bacillota</taxon>
        <taxon>Clostridia</taxon>
        <taxon>Lachnospirales</taxon>
        <taxon>Lachnospiraceae</taxon>
        <taxon>Extibacter</taxon>
    </lineage>
</organism>
<dbReference type="PROSITE" id="PS50943">
    <property type="entry name" value="HTH_CROC1"/>
    <property type="match status" value="1"/>
</dbReference>
<dbReference type="CDD" id="cd00093">
    <property type="entry name" value="HTH_XRE"/>
    <property type="match status" value="1"/>
</dbReference>
<comment type="caution">
    <text evidence="3">The sequence shown here is derived from an EMBL/GenBank/DDBJ whole genome shotgun (WGS) entry which is preliminary data.</text>
</comment>
<dbReference type="PANTHER" id="PTHR46558">
    <property type="entry name" value="TRACRIPTIONAL REGULATORY PROTEIN-RELATED-RELATED"/>
    <property type="match status" value="1"/>
</dbReference>
<dbReference type="InterPro" id="IPR001387">
    <property type="entry name" value="Cro/C1-type_HTH"/>
</dbReference>
<evidence type="ECO:0000259" key="2">
    <source>
        <dbReference type="PROSITE" id="PS50943"/>
    </source>
</evidence>
<proteinExistence type="predicted"/>
<accession>A0A4R4FCS7</accession>
<keyword evidence="1" id="KW-0238">DNA-binding</keyword>
<keyword evidence="4" id="KW-1185">Reference proteome</keyword>
<feature type="domain" description="HTH cro/C1-type" evidence="2">
    <location>
        <begin position="4"/>
        <end position="58"/>
    </location>
</feature>
<dbReference type="AlphaFoldDB" id="A0A4R4FCS7"/>
<evidence type="ECO:0000313" key="4">
    <source>
        <dbReference type="Proteomes" id="UP000295710"/>
    </source>
</evidence>
<evidence type="ECO:0000256" key="1">
    <source>
        <dbReference type="ARBA" id="ARBA00023125"/>
    </source>
</evidence>
<evidence type="ECO:0000313" key="3">
    <source>
        <dbReference type="EMBL" id="TDA21101.1"/>
    </source>
</evidence>
<dbReference type="PANTHER" id="PTHR46558:SF11">
    <property type="entry name" value="HTH-TYPE TRANSCRIPTIONAL REGULATOR XRE"/>
    <property type="match status" value="1"/>
</dbReference>
<dbReference type="InterPro" id="IPR010982">
    <property type="entry name" value="Lambda_DNA-bd_dom_sf"/>
</dbReference>
<protein>
    <submittedName>
        <fullName evidence="3">XRE family transcriptional regulator</fullName>
    </submittedName>
</protein>
<dbReference type="Gene3D" id="1.10.260.40">
    <property type="entry name" value="lambda repressor-like DNA-binding domains"/>
    <property type="match status" value="1"/>
</dbReference>
<dbReference type="GO" id="GO:0003677">
    <property type="term" value="F:DNA binding"/>
    <property type="evidence" value="ECO:0007669"/>
    <property type="project" value="UniProtKB-KW"/>
</dbReference>
<dbReference type="SUPFAM" id="SSF47413">
    <property type="entry name" value="lambda repressor-like DNA-binding domains"/>
    <property type="match status" value="1"/>
</dbReference>
<gene>
    <name evidence="3" type="ORF">E1963_13170</name>
</gene>
<dbReference type="Proteomes" id="UP000295710">
    <property type="component" value="Unassembled WGS sequence"/>
</dbReference>
<name>A0A4R4FCS7_9FIRM</name>
<dbReference type="Pfam" id="PF01381">
    <property type="entry name" value="HTH_3"/>
    <property type="match status" value="1"/>
</dbReference>
<dbReference type="RefSeq" id="WP_117772662.1">
    <property type="nucleotide sequence ID" value="NZ_JAOBST010000018.1"/>
</dbReference>
<dbReference type="EMBL" id="SMMX01000011">
    <property type="protein sequence ID" value="TDA21101.1"/>
    <property type="molecule type" value="Genomic_DNA"/>
</dbReference>